<reference evidence="4" key="1">
    <citation type="journal article" date="2019" name="Int. J. Syst. Evol. Microbiol.">
        <title>The Global Catalogue of Microorganisms (GCM) 10K type strain sequencing project: providing services to taxonomists for standard genome sequencing and annotation.</title>
        <authorList>
            <consortium name="The Broad Institute Genomics Platform"/>
            <consortium name="The Broad Institute Genome Sequencing Center for Infectious Disease"/>
            <person name="Wu L."/>
            <person name="Ma J."/>
        </authorList>
    </citation>
    <scope>NUCLEOTIDE SEQUENCE [LARGE SCALE GENOMIC DNA]</scope>
    <source>
        <strain evidence="4">KCTC 42953</strain>
    </source>
</reference>
<keyword evidence="1" id="KW-0472">Membrane</keyword>
<evidence type="ECO:0000259" key="2">
    <source>
        <dbReference type="Pfam" id="PF00561"/>
    </source>
</evidence>
<keyword evidence="1" id="KW-0812">Transmembrane</keyword>
<feature type="transmembrane region" description="Helical" evidence="1">
    <location>
        <begin position="6"/>
        <end position="28"/>
    </location>
</feature>
<dbReference type="InterPro" id="IPR029058">
    <property type="entry name" value="AB_hydrolase_fold"/>
</dbReference>
<dbReference type="GO" id="GO:0016787">
    <property type="term" value="F:hydrolase activity"/>
    <property type="evidence" value="ECO:0007669"/>
    <property type="project" value="UniProtKB-KW"/>
</dbReference>
<keyword evidence="3" id="KW-0378">Hydrolase</keyword>
<dbReference type="InterPro" id="IPR000073">
    <property type="entry name" value="AB_hydrolase_1"/>
</dbReference>
<evidence type="ECO:0000256" key="1">
    <source>
        <dbReference type="SAM" id="Phobius"/>
    </source>
</evidence>
<dbReference type="Pfam" id="PF00561">
    <property type="entry name" value="Abhydrolase_1"/>
    <property type="match status" value="1"/>
</dbReference>
<name>A0ABV7J8W9_9GAMM</name>
<dbReference type="RefSeq" id="WP_077409991.1">
    <property type="nucleotide sequence ID" value="NZ_JBHRTS010000002.1"/>
</dbReference>
<evidence type="ECO:0000313" key="3">
    <source>
        <dbReference type="EMBL" id="MFC3193315.1"/>
    </source>
</evidence>
<dbReference type="Gene3D" id="3.40.50.1820">
    <property type="entry name" value="alpha/beta hydrolase"/>
    <property type="match status" value="1"/>
</dbReference>
<dbReference type="Proteomes" id="UP001595533">
    <property type="component" value="Unassembled WGS sequence"/>
</dbReference>
<gene>
    <name evidence="3" type="ORF">ACFODZ_03560</name>
</gene>
<feature type="transmembrane region" description="Helical" evidence="1">
    <location>
        <begin position="40"/>
        <end position="60"/>
    </location>
</feature>
<dbReference type="SUPFAM" id="SSF53474">
    <property type="entry name" value="alpha/beta-Hydrolases"/>
    <property type="match status" value="1"/>
</dbReference>
<keyword evidence="4" id="KW-1185">Reference proteome</keyword>
<feature type="domain" description="AB hydrolase-1" evidence="2">
    <location>
        <begin position="39"/>
        <end position="261"/>
    </location>
</feature>
<keyword evidence="1" id="KW-1133">Transmembrane helix</keyword>
<evidence type="ECO:0000313" key="4">
    <source>
        <dbReference type="Proteomes" id="UP001595533"/>
    </source>
</evidence>
<sequence>MNKSQVSAPWIIVVMMLMVLSSPVNAFWWNSNYTKTKHPIVLVHGLFGFDQAFGIFNYFYRIPGELADDGATVYVADVSAAHSSEMRGEQLLSQLEVIQAIYGHQKFNLIGHSHGSPTVRYVASVRPDLVASVTAVGGPNTGSPVADAVQTVAPPGSFVEAVLAGMANALATLIEVASGGAGDPQDALASLNALTTAGAEAFNQNYPEGMPLSTCGEGAYEANGVKYYSFSGTRPVSNVIDISDALLGLTSLLFFGEANDGLVGRCSSHLGRVLRDDYPWNHGDEVNQVLGLRGLFTPNPVSVYRAHANRLKNEGL</sequence>
<accession>A0ABV7J8W9</accession>
<organism evidence="3 4">
    <name type="scientific">Marinicella sediminis</name>
    <dbReference type="NCBI Taxonomy" id="1792834"/>
    <lineage>
        <taxon>Bacteria</taxon>
        <taxon>Pseudomonadati</taxon>
        <taxon>Pseudomonadota</taxon>
        <taxon>Gammaproteobacteria</taxon>
        <taxon>Lysobacterales</taxon>
        <taxon>Marinicellaceae</taxon>
        <taxon>Marinicella</taxon>
    </lineage>
</organism>
<dbReference type="EMBL" id="JBHRTS010000002">
    <property type="protein sequence ID" value="MFC3193315.1"/>
    <property type="molecule type" value="Genomic_DNA"/>
</dbReference>
<comment type="caution">
    <text evidence="3">The sequence shown here is derived from an EMBL/GenBank/DDBJ whole genome shotgun (WGS) entry which is preliminary data.</text>
</comment>
<proteinExistence type="predicted"/>
<protein>
    <submittedName>
        <fullName evidence="3">Lipase family alpha/beta hydrolase</fullName>
    </submittedName>
</protein>